<gene>
    <name evidence="2" type="ORF">UY3_06824</name>
</gene>
<sequence length="150" mass="16576">MAEPHTYRFYAQLHGILPGGDPTTTPPLSVDTCKGGVSRNREEDLGDEEEEEEEKENAQQASSESILPISQDLFITLEPMPSQGGIPNPEAGEGISGWVNITHPEFPVFHDWWVRIYYAGESEASSQCLTEALLGSKTQILKSTYAPIFH</sequence>
<keyword evidence="3" id="KW-1185">Reference proteome</keyword>
<dbReference type="EMBL" id="KB526801">
    <property type="protein sequence ID" value="EMP36007.1"/>
    <property type="molecule type" value="Genomic_DNA"/>
</dbReference>
<organism evidence="2 3">
    <name type="scientific">Chelonia mydas</name>
    <name type="common">Green sea-turtle</name>
    <name type="synonym">Chelonia agassizi</name>
    <dbReference type="NCBI Taxonomy" id="8469"/>
    <lineage>
        <taxon>Eukaryota</taxon>
        <taxon>Metazoa</taxon>
        <taxon>Chordata</taxon>
        <taxon>Craniata</taxon>
        <taxon>Vertebrata</taxon>
        <taxon>Euteleostomi</taxon>
        <taxon>Archelosauria</taxon>
        <taxon>Testudinata</taxon>
        <taxon>Testudines</taxon>
        <taxon>Cryptodira</taxon>
        <taxon>Durocryptodira</taxon>
        <taxon>Americhelydia</taxon>
        <taxon>Chelonioidea</taxon>
        <taxon>Cheloniidae</taxon>
        <taxon>Chelonia</taxon>
    </lineage>
</organism>
<reference evidence="3" key="1">
    <citation type="journal article" date="2013" name="Nat. Genet.">
        <title>The draft genomes of soft-shell turtle and green sea turtle yield insights into the development and evolution of the turtle-specific body plan.</title>
        <authorList>
            <person name="Wang Z."/>
            <person name="Pascual-Anaya J."/>
            <person name="Zadissa A."/>
            <person name="Li W."/>
            <person name="Niimura Y."/>
            <person name="Huang Z."/>
            <person name="Li C."/>
            <person name="White S."/>
            <person name="Xiong Z."/>
            <person name="Fang D."/>
            <person name="Wang B."/>
            <person name="Ming Y."/>
            <person name="Chen Y."/>
            <person name="Zheng Y."/>
            <person name="Kuraku S."/>
            <person name="Pignatelli M."/>
            <person name="Herrero J."/>
            <person name="Beal K."/>
            <person name="Nozawa M."/>
            <person name="Li Q."/>
            <person name="Wang J."/>
            <person name="Zhang H."/>
            <person name="Yu L."/>
            <person name="Shigenobu S."/>
            <person name="Wang J."/>
            <person name="Liu J."/>
            <person name="Flicek P."/>
            <person name="Searle S."/>
            <person name="Wang J."/>
            <person name="Kuratani S."/>
            <person name="Yin Y."/>
            <person name="Aken B."/>
            <person name="Zhang G."/>
            <person name="Irie N."/>
        </authorList>
    </citation>
    <scope>NUCLEOTIDE SEQUENCE [LARGE SCALE GENOMIC DNA]</scope>
</reference>
<name>M7C644_CHEMY</name>
<evidence type="ECO:0000313" key="2">
    <source>
        <dbReference type="EMBL" id="EMP36007.1"/>
    </source>
</evidence>
<evidence type="ECO:0000256" key="1">
    <source>
        <dbReference type="SAM" id="MobiDB-lite"/>
    </source>
</evidence>
<protein>
    <submittedName>
        <fullName evidence="2">Uncharacterized protein</fullName>
    </submittedName>
</protein>
<evidence type="ECO:0000313" key="3">
    <source>
        <dbReference type="Proteomes" id="UP000031443"/>
    </source>
</evidence>
<feature type="region of interest" description="Disordered" evidence="1">
    <location>
        <begin position="15"/>
        <end position="66"/>
    </location>
</feature>
<dbReference type="AlphaFoldDB" id="M7C644"/>
<proteinExistence type="predicted"/>
<feature type="compositionally biased region" description="Acidic residues" evidence="1">
    <location>
        <begin position="44"/>
        <end position="55"/>
    </location>
</feature>
<accession>M7C644</accession>
<dbReference type="Proteomes" id="UP000031443">
    <property type="component" value="Unassembled WGS sequence"/>
</dbReference>